<feature type="region of interest" description="Disordered" evidence="2">
    <location>
        <begin position="1100"/>
        <end position="1139"/>
    </location>
</feature>
<keyword evidence="1" id="KW-0175">Coiled coil</keyword>
<name>A0A388L9M7_CHABU</name>
<evidence type="ECO:0000313" key="4">
    <source>
        <dbReference type="Proteomes" id="UP000265515"/>
    </source>
</evidence>
<feature type="compositionally biased region" description="Acidic residues" evidence="2">
    <location>
        <begin position="267"/>
        <end position="280"/>
    </location>
</feature>
<protein>
    <submittedName>
        <fullName evidence="3">Uncharacterized protein</fullName>
    </submittedName>
</protein>
<feature type="compositionally biased region" description="Polar residues" evidence="2">
    <location>
        <begin position="1223"/>
        <end position="1232"/>
    </location>
</feature>
<proteinExistence type="predicted"/>
<feature type="coiled-coil region" evidence="1">
    <location>
        <begin position="1160"/>
        <end position="1187"/>
    </location>
</feature>
<dbReference type="Gramene" id="GBG79015">
    <property type="protein sequence ID" value="GBG79015"/>
    <property type="gene ID" value="CBR_g28728"/>
</dbReference>
<comment type="caution">
    <text evidence="3">The sequence shown here is derived from an EMBL/GenBank/DDBJ whole genome shotgun (WGS) entry which is preliminary data.</text>
</comment>
<feature type="compositionally biased region" description="Basic and acidic residues" evidence="2">
    <location>
        <begin position="1115"/>
        <end position="1129"/>
    </location>
</feature>
<reference evidence="3 4" key="1">
    <citation type="journal article" date="2018" name="Cell">
        <title>The Chara Genome: Secondary Complexity and Implications for Plant Terrestrialization.</title>
        <authorList>
            <person name="Nishiyama T."/>
            <person name="Sakayama H."/>
            <person name="Vries J.D."/>
            <person name="Buschmann H."/>
            <person name="Saint-Marcoux D."/>
            <person name="Ullrich K.K."/>
            <person name="Haas F.B."/>
            <person name="Vanderstraeten L."/>
            <person name="Becker D."/>
            <person name="Lang D."/>
            <person name="Vosolsobe S."/>
            <person name="Rombauts S."/>
            <person name="Wilhelmsson P.K.I."/>
            <person name="Janitza P."/>
            <person name="Kern R."/>
            <person name="Heyl A."/>
            <person name="Rumpler F."/>
            <person name="Villalobos L.I.A.C."/>
            <person name="Clay J.M."/>
            <person name="Skokan R."/>
            <person name="Toyoda A."/>
            <person name="Suzuki Y."/>
            <person name="Kagoshima H."/>
            <person name="Schijlen E."/>
            <person name="Tajeshwar N."/>
            <person name="Catarino B."/>
            <person name="Hetherington A.J."/>
            <person name="Saltykova A."/>
            <person name="Bonnot C."/>
            <person name="Breuninger H."/>
            <person name="Symeonidi A."/>
            <person name="Radhakrishnan G.V."/>
            <person name="Van Nieuwerburgh F."/>
            <person name="Deforce D."/>
            <person name="Chang C."/>
            <person name="Karol K.G."/>
            <person name="Hedrich R."/>
            <person name="Ulvskov P."/>
            <person name="Glockner G."/>
            <person name="Delwiche C.F."/>
            <person name="Petrasek J."/>
            <person name="Van de Peer Y."/>
            <person name="Friml J."/>
            <person name="Beilby M."/>
            <person name="Dolan L."/>
            <person name="Kohara Y."/>
            <person name="Sugano S."/>
            <person name="Fujiyama A."/>
            <person name="Delaux P.-M."/>
            <person name="Quint M."/>
            <person name="TheiBen G."/>
            <person name="Hagemann M."/>
            <person name="Harholt J."/>
            <person name="Dunand C."/>
            <person name="Zachgo S."/>
            <person name="Langdale J."/>
            <person name="Maumus F."/>
            <person name="Straeten D.V.D."/>
            <person name="Gould S.B."/>
            <person name="Rensing S.A."/>
        </authorList>
    </citation>
    <scope>NUCLEOTIDE SEQUENCE [LARGE SCALE GENOMIC DNA]</scope>
    <source>
        <strain evidence="3 4">S276</strain>
    </source>
</reference>
<sequence>MSGGGGAVPRKTLTLDDLIEAMDKCERAPRNVPKVDTFHFKGERVSDWLDLVDHALVGLADEVRFQRIMRYVLHSYHQEVSKVVDAANGSWSRFREGMLRKYRLGDGLLTMADLEAMNKDDFSTIGAFVHELKKKARKVHGISEEAQCAIFLGLLTGTEASELTSHGGGSEKLTWATIDKGVEEGSLDQVEQHQMRLQRRKRKERDATASGTPGVKRIVTDTPHLTWKSATVGADQEPEQGGGASQEPSQAPPRKEPESGRRKEVVEVSEEDEEDDDEEDERLRQEEDRRTELRAKERGAQEEAEPSLPDSVPKKKKYAVRLEEGFDVKRMVDRLLEGHNDLMNLKDILASAPRLRDGLKGSGRNKLNLGSFTFEESENEQRRLWEVPEEEGGTEVLTLSLTDVNKAMEVVAAYDMADPEAIKALREQVLEIPQVGEVELVYRLPSGRGGPAMAQARTDKNRADGLSRINWDGSDQESIRDTSPIDGFFDQEEDVRLHINERSLWVPSCVGHHIWLAPKGYEQKEELVLKPFQEEDPWGSKDVHWMMKLALAGTHSLAEEVRTIEEGPTQVEEHEQLMGGMYLLTNTLLQGDFDRKNSFSRMESEDFIPESRDNEFEEGEIKEAFRAEEYDGIYLELGLLLSCEMRDRDASVKAQKIRHLYVVRDDHLSDFSKTAMQRGGRGGWPRQRPLGASGGGGQRRPVGRESTPVFDDDNVELFLGAYQAHAAREGWSTQDRVRNLRGVRRFEEPIAHIRAEALTWQDVEARMQRLRASPLVRDGLPIRLEEGNAEEFIPAYKQYMRDQGTGQEEWMQTLPLWTRRAERPLARQIRDRARDWEDCHAQLRQAFRQPEPERPESRVERRQRSKRPRDSEAREAAATRGGRKALAWREEGPAEPVQVAAPVQAAEPVQTAQPVQAAGPAQMGVDPVEPVRYEPAEEPPGPEPEAEPHESGELRTEEVITVGDDTPPPTPIPEQVRQYWPEGIPEPDSKEIPVPPSEIITPPLKQVEPEEREESERARTHTILAPPLAEHAAKHLDTKAPTSKEPPSELLSVEGRMSAGVPLREAHETQTERQSGETAEEKFARVQVRLEEIYERKVRMEAAAEVSTPPIDPGTRQEDERVDEARETGDLGFQPPGWQSRIRQAATTSFQRYTMLSDELAASRMEVEQLSVQLAEERAENQAWRSQPPQQEGMKKVFLDPVEAEARRKAQEKSFSFRVPTELASQQVTPMTIETPAEEPAQRPQSPPAGGGSAEKSPTILLEVWGGTLTGAVVAAETKTME</sequence>
<gene>
    <name evidence="3" type="ORF">CBR_g28728</name>
</gene>
<evidence type="ECO:0000256" key="1">
    <source>
        <dbReference type="SAM" id="Coils"/>
    </source>
</evidence>
<feature type="region of interest" description="Disordered" evidence="2">
    <location>
        <begin position="674"/>
        <end position="707"/>
    </location>
</feature>
<keyword evidence="4" id="KW-1185">Reference proteome</keyword>
<feature type="compositionally biased region" description="Basic and acidic residues" evidence="2">
    <location>
        <begin position="253"/>
        <end position="266"/>
    </location>
</feature>
<feature type="compositionally biased region" description="Basic and acidic residues" evidence="2">
    <location>
        <begin position="281"/>
        <end position="301"/>
    </location>
</feature>
<accession>A0A388L9M7</accession>
<feature type="region of interest" description="Disordered" evidence="2">
    <location>
        <begin position="844"/>
        <end position="1028"/>
    </location>
</feature>
<feature type="region of interest" description="Disordered" evidence="2">
    <location>
        <begin position="1211"/>
        <end position="1262"/>
    </location>
</feature>
<evidence type="ECO:0000313" key="3">
    <source>
        <dbReference type="EMBL" id="GBG79015.1"/>
    </source>
</evidence>
<dbReference type="OrthoDB" id="6728785at2759"/>
<feature type="compositionally biased region" description="Basic and acidic residues" evidence="2">
    <location>
        <begin position="850"/>
        <end position="877"/>
    </location>
</feature>
<evidence type="ECO:0000256" key="2">
    <source>
        <dbReference type="SAM" id="MobiDB-lite"/>
    </source>
</evidence>
<organism evidence="3 4">
    <name type="scientific">Chara braunii</name>
    <name type="common">Braun's stonewort</name>
    <dbReference type="NCBI Taxonomy" id="69332"/>
    <lineage>
        <taxon>Eukaryota</taxon>
        <taxon>Viridiplantae</taxon>
        <taxon>Streptophyta</taxon>
        <taxon>Charophyceae</taxon>
        <taxon>Charales</taxon>
        <taxon>Characeae</taxon>
        <taxon>Chara</taxon>
    </lineage>
</organism>
<feature type="compositionally biased region" description="Basic and acidic residues" evidence="2">
    <location>
        <begin position="946"/>
        <end position="958"/>
    </location>
</feature>
<feature type="region of interest" description="Disordered" evidence="2">
    <location>
        <begin position="186"/>
        <end position="316"/>
    </location>
</feature>
<feature type="compositionally biased region" description="Low complexity" evidence="2">
    <location>
        <begin position="894"/>
        <end position="922"/>
    </location>
</feature>
<dbReference type="Proteomes" id="UP000265515">
    <property type="component" value="Unassembled WGS sequence"/>
</dbReference>
<dbReference type="EMBL" id="BFEA01000309">
    <property type="protein sequence ID" value="GBG79015.1"/>
    <property type="molecule type" value="Genomic_DNA"/>
</dbReference>